<evidence type="ECO:0000256" key="6">
    <source>
        <dbReference type="ARBA" id="ARBA00023136"/>
    </source>
</evidence>
<keyword evidence="12" id="KW-1185">Reference proteome</keyword>
<gene>
    <name evidence="11" type="ORF">A1QC_09720</name>
</gene>
<evidence type="ECO:0000256" key="5">
    <source>
        <dbReference type="ARBA" id="ARBA00022989"/>
    </source>
</evidence>
<dbReference type="SUPFAM" id="SSF55073">
    <property type="entry name" value="Nucleotide cyclase"/>
    <property type="match status" value="1"/>
</dbReference>
<dbReference type="Pfam" id="PF03924">
    <property type="entry name" value="CHASE"/>
    <property type="match status" value="1"/>
</dbReference>
<dbReference type="Pfam" id="PF00990">
    <property type="entry name" value="GGDEF"/>
    <property type="match status" value="1"/>
</dbReference>
<dbReference type="GO" id="GO:0007165">
    <property type="term" value="P:signal transduction"/>
    <property type="evidence" value="ECO:0007669"/>
    <property type="project" value="UniProtKB-ARBA"/>
</dbReference>
<dbReference type="PANTHER" id="PTHR45138:SF9">
    <property type="entry name" value="DIGUANYLATE CYCLASE DGCM-RELATED"/>
    <property type="match status" value="1"/>
</dbReference>
<comment type="cofactor">
    <cofactor evidence="1">
        <name>Mg(2+)</name>
        <dbReference type="ChEBI" id="CHEBI:18420"/>
    </cofactor>
</comment>
<feature type="transmembrane region" description="Helical" evidence="8">
    <location>
        <begin position="309"/>
        <end position="332"/>
    </location>
</feature>
<keyword evidence="5 8" id="KW-1133">Transmembrane helix</keyword>
<dbReference type="PROSITE" id="PS50839">
    <property type="entry name" value="CHASE"/>
    <property type="match status" value="1"/>
</dbReference>
<dbReference type="RefSeq" id="WP_017025666.1">
    <property type="nucleotide sequence ID" value="NZ_AJYK02000069.1"/>
</dbReference>
<dbReference type="PANTHER" id="PTHR45138">
    <property type="entry name" value="REGULATORY COMPONENTS OF SENSORY TRANSDUCTION SYSTEM"/>
    <property type="match status" value="1"/>
</dbReference>
<dbReference type="InterPro" id="IPR042240">
    <property type="entry name" value="CHASE_sf"/>
</dbReference>
<dbReference type="GO" id="GO:0005886">
    <property type="term" value="C:plasma membrane"/>
    <property type="evidence" value="ECO:0007669"/>
    <property type="project" value="TreeGrafter"/>
</dbReference>
<dbReference type="NCBIfam" id="TIGR00254">
    <property type="entry name" value="GGDEF"/>
    <property type="match status" value="1"/>
</dbReference>
<dbReference type="AlphaFoldDB" id="A0A1E5E1J0"/>
<dbReference type="SMART" id="SM00267">
    <property type="entry name" value="GGDEF"/>
    <property type="match status" value="1"/>
</dbReference>
<dbReference type="SMART" id="SM01079">
    <property type="entry name" value="CHASE"/>
    <property type="match status" value="1"/>
</dbReference>
<dbReference type="PROSITE" id="PS50887">
    <property type="entry name" value="GGDEF"/>
    <property type="match status" value="1"/>
</dbReference>
<dbReference type="GO" id="GO:1902201">
    <property type="term" value="P:negative regulation of bacterial-type flagellum-dependent cell motility"/>
    <property type="evidence" value="ECO:0007669"/>
    <property type="project" value="TreeGrafter"/>
</dbReference>
<evidence type="ECO:0000259" key="9">
    <source>
        <dbReference type="PROSITE" id="PS50839"/>
    </source>
</evidence>
<comment type="catalytic activity">
    <reaction evidence="7">
        <text>2 GTP = 3',3'-c-di-GMP + 2 diphosphate</text>
        <dbReference type="Rhea" id="RHEA:24898"/>
        <dbReference type="ChEBI" id="CHEBI:33019"/>
        <dbReference type="ChEBI" id="CHEBI:37565"/>
        <dbReference type="ChEBI" id="CHEBI:58805"/>
        <dbReference type="EC" id="2.7.7.65"/>
    </reaction>
</comment>
<reference evidence="11 12" key="1">
    <citation type="journal article" date="2012" name="Science">
        <title>Ecological populations of bacteria act as socially cohesive units of antibiotic production and resistance.</title>
        <authorList>
            <person name="Cordero O.X."/>
            <person name="Wildschutte H."/>
            <person name="Kirkup B."/>
            <person name="Proehl S."/>
            <person name="Ngo L."/>
            <person name="Hussain F."/>
            <person name="Le Roux F."/>
            <person name="Mincer T."/>
            <person name="Polz M.F."/>
        </authorList>
    </citation>
    <scope>NUCLEOTIDE SEQUENCE [LARGE SCALE GENOMIC DNA]</scope>
    <source>
        <strain evidence="11 12">1S-45</strain>
    </source>
</reference>
<feature type="domain" description="GGDEF" evidence="10">
    <location>
        <begin position="380"/>
        <end position="511"/>
    </location>
</feature>
<dbReference type="InterPro" id="IPR043128">
    <property type="entry name" value="Rev_trsase/Diguanyl_cyclase"/>
</dbReference>
<dbReference type="EMBL" id="AJYK02000069">
    <property type="protein sequence ID" value="OEF25101.1"/>
    <property type="molecule type" value="Genomic_DNA"/>
</dbReference>
<dbReference type="eggNOG" id="COG3614">
    <property type="taxonomic scope" value="Bacteria"/>
</dbReference>
<evidence type="ECO:0000256" key="4">
    <source>
        <dbReference type="ARBA" id="ARBA00022692"/>
    </source>
</evidence>
<comment type="subcellular location">
    <subcellularLocation>
        <location evidence="2">Membrane</location>
    </subcellularLocation>
</comment>
<dbReference type="EC" id="2.7.7.65" evidence="3"/>
<dbReference type="GO" id="GO:0052621">
    <property type="term" value="F:diguanylate cyclase activity"/>
    <property type="evidence" value="ECO:0007669"/>
    <property type="project" value="UniProtKB-EC"/>
</dbReference>
<keyword evidence="6 8" id="KW-0472">Membrane</keyword>
<dbReference type="OrthoDB" id="6572677at2"/>
<dbReference type="GO" id="GO:0043709">
    <property type="term" value="P:cell adhesion involved in single-species biofilm formation"/>
    <property type="evidence" value="ECO:0007669"/>
    <property type="project" value="TreeGrafter"/>
</dbReference>
<accession>A0A1E5E1J0</accession>
<evidence type="ECO:0000313" key="12">
    <source>
        <dbReference type="Proteomes" id="UP000094070"/>
    </source>
</evidence>
<evidence type="ECO:0000256" key="2">
    <source>
        <dbReference type="ARBA" id="ARBA00004370"/>
    </source>
</evidence>
<evidence type="ECO:0000256" key="1">
    <source>
        <dbReference type="ARBA" id="ARBA00001946"/>
    </source>
</evidence>
<keyword evidence="4 8" id="KW-0812">Transmembrane</keyword>
<name>A0A1E5E1J0_9VIBR</name>
<evidence type="ECO:0000256" key="3">
    <source>
        <dbReference type="ARBA" id="ARBA00012528"/>
    </source>
</evidence>
<dbReference type="Gene3D" id="3.30.450.350">
    <property type="entry name" value="CHASE domain"/>
    <property type="match status" value="1"/>
</dbReference>
<comment type="caution">
    <text evidence="11">The sequence shown here is derived from an EMBL/GenBank/DDBJ whole genome shotgun (WGS) entry which is preliminary data.</text>
</comment>
<evidence type="ECO:0000313" key="11">
    <source>
        <dbReference type="EMBL" id="OEF25101.1"/>
    </source>
</evidence>
<dbReference type="InterPro" id="IPR029787">
    <property type="entry name" value="Nucleotide_cyclase"/>
</dbReference>
<dbReference type="eggNOG" id="COG2199">
    <property type="taxonomic scope" value="Bacteria"/>
</dbReference>
<evidence type="ECO:0000259" key="10">
    <source>
        <dbReference type="PROSITE" id="PS50887"/>
    </source>
</evidence>
<dbReference type="InterPro" id="IPR000160">
    <property type="entry name" value="GGDEF_dom"/>
</dbReference>
<dbReference type="CDD" id="cd01949">
    <property type="entry name" value="GGDEF"/>
    <property type="match status" value="1"/>
</dbReference>
<dbReference type="Proteomes" id="UP000094070">
    <property type="component" value="Unassembled WGS sequence"/>
</dbReference>
<dbReference type="STRING" id="1188252.A1QC_09720"/>
<feature type="domain" description="CHASE" evidence="9">
    <location>
        <begin position="75"/>
        <end position="296"/>
    </location>
</feature>
<protein>
    <recommendedName>
        <fullName evidence="3">diguanylate cyclase</fullName>
        <ecNumber evidence="3">2.7.7.65</ecNumber>
    </recommendedName>
</protein>
<organism evidence="11 12">
    <name type="scientific">Vibrio rumoiensis 1S-45</name>
    <dbReference type="NCBI Taxonomy" id="1188252"/>
    <lineage>
        <taxon>Bacteria</taxon>
        <taxon>Pseudomonadati</taxon>
        <taxon>Pseudomonadota</taxon>
        <taxon>Gammaproteobacteria</taxon>
        <taxon>Vibrionales</taxon>
        <taxon>Vibrionaceae</taxon>
        <taxon>Vibrio</taxon>
    </lineage>
</organism>
<dbReference type="InterPro" id="IPR006189">
    <property type="entry name" value="CHASE_dom"/>
</dbReference>
<proteinExistence type="predicted"/>
<evidence type="ECO:0000256" key="7">
    <source>
        <dbReference type="ARBA" id="ARBA00034247"/>
    </source>
</evidence>
<dbReference type="InterPro" id="IPR050469">
    <property type="entry name" value="Diguanylate_Cyclase"/>
</dbReference>
<evidence type="ECO:0000256" key="8">
    <source>
        <dbReference type="SAM" id="Phobius"/>
    </source>
</evidence>
<dbReference type="Gene3D" id="3.30.70.270">
    <property type="match status" value="1"/>
</dbReference>
<dbReference type="FunFam" id="3.30.70.270:FF:000001">
    <property type="entry name" value="Diguanylate cyclase domain protein"/>
    <property type="match status" value="1"/>
</dbReference>
<sequence>MKVIWYAMNKHLIAILTLILALSVTTLSVGFVYKSQKSLALTQLNNLANKHTDRLIELVQRDLQDIGAGANFYYSTNPSDWYQFNTFSKKLLSSSDSLVGLQWMEKVAVKDIPNHIQQTRKTFPNYQIYTVPKGEPKVEGYILKENKPIYVATDIFPRSQTNINILGFYSSRERFDRIIEHLVTHGEPNLSDKVRLLQDSLDRKTPKDGMLVYTPVFSQHEDHLLGVMIGVVRLSIYFEKLVSEINTENSLSIKIVDTGFDAEDDPILFESTDWESNQGDIIEKVAHLSNRNWIIQFKTKVAINKNNQWTLFSMAGAGAIISLLLTFIVSLLTREKIRLGRMLEERTSELRFLVEHDTLTGLHNRRAFNDRLSQLLNSKNAFSLVSFDIDKFKFINDQYGHPAGDSILQHVSYLVSQRLKEGDMFTRIGGDEFCIFTNVAEQTELNHYIEGIRQAVADSQYKMNGKVIRCTISIGASIWQGESSEELQHNVDLALYESKESGRNTATIFKR</sequence>